<dbReference type="AlphaFoldDB" id="A0A1C7IIG2"/>
<reference evidence="1" key="1">
    <citation type="submission" date="2017-04" db="EMBL/GenBank/DDBJ databases">
        <title>Complete Genome Sequences of Twelve Strains of a Stable Defined Moderately Diverse Mouse Microbiota 2 (sDMDMm2).</title>
        <authorList>
            <person name="Uchimura Y."/>
            <person name="Wyss M."/>
            <person name="Brugiroux S."/>
            <person name="Limenitakis J.P."/>
            <person name="Stecher B."/>
            <person name="McCoy K.D."/>
            <person name="Macpherson A.J."/>
        </authorList>
    </citation>
    <scope>NUCLEOTIDE SEQUENCE</scope>
    <source>
        <strain evidence="1">YL58</strain>
    </source>
</reference>
<dbReference type="Proteomes" id="UP000092574">
    <property type="component" value="Chromosome"/>
</dbReference>
<protein>
    <recommendedName>
        <fullName evidence="3">Pentapeptide repeat protein</fullName>
    </recommendedName>
</protein>
<dbReference type="OrthoDB" id="67652at2"/>
<name>A0A1C7IIG2_9FIRM</name>
<dbReference type="InterPro" id="IPR052949">
    <property type="entry name" value="PA_immunity-related"/>
</dbReference>
<dbReference type="PANTHER" id="PTHR42999:SF1">
    <property type="entry name" value="PENTAPEPTIDE REPEAT-CONTAINING PROTEIN"/>
    <property type="match status" value="1"/>
</dbReference>
<evidence type="ECO:0000313" key="1">
    <source>
        <dbReference type="EMBL" id="ANU78189.1"/>
    </source>
</evidence>
<evidence type="ECO:0000313" key="2">
    <source>
        <dbReference type="Proteomes" id="UP000092574"/>
    </source>
</evidence>
<keyword evidence="2" id="KW-1185">Reference proteome</keyword>
<proteinExistence type="predicted"/>
<dbReference type="Gene3D" id="2.160.20.80">
    <property type="entry name" value="E3 ubiquitin-protein ligase SopA"/>
    <property type="match status" value="1"/>
</dbReference>
<dbReference type="PANTHER" id="PTHR42999">
    <property type="entry name" value="ANTIBIOTIC RESISTANCE PROTEIN MCBG"/>
    <property type="match status" value="1"/>
</dbReference>
<dbReference type="EMBL" id="CP015405">
    <property type="protein sequence ID" value="ANU78189.1"/>
    <property type="molecule type" value="Genomic_DNA"/>
</dbReference>
<dbReference type="Pfam" id="PF13599">
    <property type="entry name" value="Pentapeptide_4"/>
    <property type="match status" value="1"/>
</dbReference>
<dbReference type="InterPro" id="IPR001646">
    <property type="entry name" value="5peptide_repeat"/>
</dbReference>
<organism evidence="1 2">
    <name type="scientific">Blautia pseudococcoides</name>
    <dbReference type="NCBI Taxonomy" id="1796616"/>
    <lineage>
        <taxon>Bacteria</taxon>
        <taxon>Bacillati</taxon>
        <taxon>Bacillota</taxon>
        <taxon>Clostridia</taxon>
        <taxon>Lachnospirales</taxon>
        <taxon>Lachnospiraceae</taxon>
        <taxon>Blautia</taxon>
    </lineage>
</organism>
<dbReference type="SUPFAM" id="SSF141571">
    <property type="entry name" value="Pentapeptide repeat-like"/>
    <property type="match status" value="1"/>
</dbReference>
<sequence length="225" mass="25354">MNSKMFQEPKAPVKLPVIEDVVSVLEDAKISEEEITGCCFKGVFITKFDGKLLRFKKMAFENCKFISCFFDEASFTDVRFKNCDFSNTSLTDVYFKRCSFQSCKAVGADFYGSLMRHVSFLECNLSDMNLDASRMSYVKIKDTNLEESSLSKCGLDNLDLHQVKLAGASFFKTALKGVDMSDCDMDRIIISDGKEELRGVVLNMTQAIVCAKRMGIVIKELETEN</sequence>
<dbReference type="RefSeq" id="WP_065544275.1">
    <property type="nucleotide sequence ID" value="NZ_CP015405.2"/>
</dbReference>
<evidence type="ECO:0008006" key="3">
    <source>
        <dbReference type="Google" id="ProtNLM"/>
    </source>
</evidence>
<dbReference type="KEGG" id="byl:A4V09_22040"/>
<dbReference type="STRING" id="1796616.A4V09_22040"/>
<accession>A0A1C7IIG2</accession>
<gene>
    <name evidence="1" type="ORF">A4V09_22040</name>
</gene>